<evidence type="ECO:0000256" key="1">
    <source>
        <dbReference type="SAM" id="MobiDB-lite"/>
    </source>
</evidence>
<feature type="region of interest" description="Disordered" evidence="1">
    <location>
        <begin position="114"/>
        <end position="190"/>
    </location>
</feature>
<dbReference type="OrthoDB" id="245697at2759"/>
<evidence type="ECO:0000313" key="3">
    <source>
        <dbReference type="Proteomes" id="UP000314294"/>
    </source>
</evidence>
<reference evidence="2 3" key="1">
    <citation type="submission" date="2019-03" db="EMBL/GenBank/DDBJ databases">
        <title>First draft genome of Liparis tanakae, snailfish: a comprehensive survey of snailfish specific genes.</title>
        <authorList>
            <person name="Kim W."/>
            <person name="Song I."/>
            <person name="Jeong J.-H."/>
            <person name="Kim D."/>
            <person name="Kim S."/>
            <person name="Ryu S."/>
            <person name="Song J.Y."/>
            <person name="Lee S.K."/>
        </authorList>
    </citation>
    <scope>NUCLEOTIDE SEQUENCE [LARGE SCALE GENOMIC DNA]</scope>
    <source>
        <tissue evidence="2">Muscle</tissue>
    </source>
</reference>
<feature type="compositionally biased region" description="Acidic residues" evidence="1">
    <location>
        <begin position="141"/>
        <end position="165"/>
    </location>
</feature>
<organism evidence="2 3">
    <name type="scientific">Liparis tanakae</name>
    <name type="common">Tanaka's snailfish</name>
    <dbReference type="NCBI Taxonomy" id="230148"/>
    <lineage>
        <taxon>Eukaryota</taxon>
        <taxon>Metazoa</taxon>
        <taxon>Chordata</taxon>
        <taxon>Craniata</taxon>
        <taxon>Vertebrata</taxon>
        <taxon>Euteleostomi</taxon>
        <taxon>Actinopterygii</taxon>
        <taxon>Neopterygii</taxon>
        <taxon>Teleostei</taxon>
        <taxon>Neoteleostei</taxon>
        <taxon>Acanthomorphata</taxon>
        <taxon>Eupercaria</taxon>
        <taxon>Perciformes</taxon>
        <taxon>Cottioidei</taxon>
        <taxon>Cottales</taxon>
        <taxon>Liparidae</taxon>
        <taxon>Liparis</taxon>
    </lineage>
</organism>
<accession>A0A4Z2IX34</accession>
<name>A0A4Z2IX34_9TELE</name>
<proteinExistence type="predicted"/>
<protein>
    <submittedName>
        <fullName evidence="2">FYVE, RhoGEF and PH domain-containing protein 6</fullName>
    </submittedName>
</protein>
<evidence type="ECO:0000313" key="2">
    <source>
        <dbReference type="EMBL" id="TNN82104.1"/>
    </source>
</evidence>
<dbReference type="Proteomes" id="UP000314294">
    <property type="component" value="Unassembled WGS sequence"/>
</dbReference>
<dbReference type="AlphaFoldDB" id="A0A4Z2IX34"/>
<gene>
    <name evidence="2" type="primary">Fgd6</name>
    <name evidence="2" type="ORF">EYF80_007750</name>
</gene>
<dbReference type="EMBL" id="SRLO01000042">
    <property type="protein sequence ID" value="TNN82104.1"/>
    <property type="molecule type" value="Genomic_DNA"/>
</dbReference>
<feature type="region of interest" description="Disordered" evidence="1">
    <location>
        <begin position="1"/>
        <end position="35"/>
    </location>
</feature>
<comment type="caution">
    <text evidence="2">The sequence shown here is derived from an EMBL/GenBank/DDBJ whole genome shotgun (WGS) entry which is preliminary data.</text>
</comment>
<keyword evidence="3" id="KW-1185">Reference proteome</keyword>
<sequence>MLPKLLAKGGQSSGCTASDVEQSVDGVPEGWQNLLGNPGAQRKFSLNGVEQSVDGEELSSGVEPDVYYENMPHYDEISDYMNVPPVGGVDASPRASISQLADWQYNDEGIYEEQEPYMSLEKTPVQLQCQTPTESDRISVDEEVSPLDDGPSDDEILANTSEDDGSSVSSKGDPEQPEESPSAQKKSKIHHIATEIMSSESLSMS</sequence>